<keyword evidence="2" id="KW-1185">Reference proteome</keyword>
<comment type="caution">
    <text evidence="1">The sequence shown here is derived from an EMBL/GenBank/DDBJ whole genome shotgun (WGS) entry which is preliminary data.</text>
</comment>
<dbReference type="EMBL" id="JAJJMM010000001">
    <property type="protein sequence ID" value="MCC9066323.1"/>
    <property type="molecule type" value="Genomic_DNA"/>
</dbReference>
<accession>A0ABS8MLF0</accession>
<name>A0ABS8MLF0_9FLAO</name>
<organism evidence="1 2">
    <name type="scientific">Flavobacterium piscisymbiosum</name>
    <dbReference type="NCBI Taxonomy" id="2893753"/>
    <lineage>
        <taxon>Bacteria</taxon>
        <taxon>Pseudomonadati</taxon>
        <taxon>Bacteroidota</taxon>
        <taxon>Flavobacteriia</taxon>
        <taxon>Flavobacteriales</taxon>
        <taxon>Flavobacteriaceae</taxon>
        <taxon>Flavobacterium</taxon>
    </lineage>
</organism>
<sequence>MLYNPEKPIDVQRAIEKFKYFVKHNKVFELSAKKVPKTYPQLKYAHLIMSWFALEYGEQLEYIKLEYFKKLVNPAIFKYDFINHKTGEIRVEYKSLANITKDELTLAIDRFRDYSSKEAGIYLPEPKDLAIIREIEIQIKNNEQFL</sequence>
<reference evidence="1" key="1">
    <citation type="submission" date="2021-11" db="EMBL/GenBank/DDBJ databases">
        <title>Description of novel Flavobacterium species.</title>
        <authorList>
            <person name="Saticioglu I.B."/>
            <person name="Ay H."/>
            <person name="Altun S."/>
            <person name="Duman M."/>
        </authorList>
    </citation>
    <scope>NUCLEOTIDE SEQUENCE</scope>
    <source>
        <strain evidence="1">F-30</strain>
    </source>
</reference>
<protein>
    <submittedName>
        <fullName evidence="1">Uncharacterized protein</fullName>
    </submittedName>
</protein>
<proteinExistence type="predicted"/>
<dbReference type="Proteomes" id="UP001430679">
    <property type="component" value="Unassembled WGS sequence"/>
</dbReference>
<evidence type="ECO:0000313" key="1">
    <source>
        <dbReference type="EMBL" id="MCC9066323.1"/>
    </source>
</evidence>
<gene>
    <name evidence="1" type="ORF">LNP81_25320</name>
</gene>
<dbReference type="RefSeq" id="WP_230040190.1">
    <property type="nucleotide sequence ID" value="NZ_JAJJMM010000001.1"/>
</dbReference>
<evidence type="ECO:0000313" key="2">
    <source>
        <dbReference type="Proteomes" id="UP001430679"/>
    </source>
</evidence>